<dbReference type="RefSeq" id="WP_013164865.1">
    <property type="nucleotide sequence ID" value="NC_014217.1"/>
</dbReference>
<gene>
    <name evidence="2" type="ordered locus">Snov_0023</name>
</gene>
<reference evidence="2 3" key="1">
    <citation type="journal article" date="2012" name="Stand. Genomic Sci.">
        <title>Complete genome sequence of the facultatively chemolithoautotrophic and methylotrophic alpha Proteobacterium Starkeya novella type strain (ATCC 8093(T)).</title>
        <authorList>
            <person name="Kappler U."/>
            <person name="Davenport K."/>
            <person name="Beatson S."/>
            <person name="Lucas S."/>
            <person name="Lapidus A."/>
            <person name="Copeland A."/>
            <person name="Berry K.W."/>
            <person name="Glavina Del Rio T."/>
            <person name="Hammon N."/>
            <person name="Dalin E."/>
            <person name="Tice H."/>
            <person name="Pitluck S."/>
            <person name="Richardson P."/>
            <person name="Bruce D."/>
            <person name="Goodwin L.A."/>
            <person name="Han C."/>
            <person name="Tapia R."/>
            <person name="Detter J.C."/>
            <person name="Chang Y.J."/>
            <person name="Jeffries C.D."/>
            <person name="Land M."/>
            <person name="Hauser L."/>
            <person name="Kyrpides N.C."/>
            <person name="Goker M."/>
            <person name="Ivanova N."/>
            <person name="Klenk H.P."/>
            <person name="Woyke T."/>
        </authorList>
    </citation>
    <scope>NUCLEOTIDE SEQUENCE [LARGE SCALE GENOMIC DNA]</scope>
    <source>
        <strain evidence="3">ATCC 8093 / DSM 506 / JCM 20403 / CCM 1077 / IAM 12100 / NBRC 12443 / NCIMB 10456</strain>
    </source>
</reference>
<dbReference type="Pfam" id="PF11836">
    <property type="entry name" value="Phage_TAC_11"/>
    <property type="match status" value="1"/>
</dbReference>
<dbReference type="AlphaFoldDB" id="D6ZZU6"/>
<feature type="region of interest" description="Disordered" evidence="1">
    <location>
        <begin position="100"/>
        <end position="122"/>
    </location>
</feature>
<evidence type="ECO:0008006" key="4">
    <source>
        <dbReference type="Google" id="ProtNLM"/>
    </source>
</evidence>
<evidence type="ECO:0000256" key="1">
    <source>
        <dbReference type="SAM" id="MobiDB-lite"/>
    </source>
</evidence>
<dbReference type="HOGENOM" id="CLU_1440255_0_0_5"/>
<dbReference type="Proteomes" id="UP000006633">
    <property type="component" value="Chromosome"/>
</dbReference>
<dbReference type="InterPro" id="IPR021791">
    <property type="entry name" value="Phage_TAC_11"/>
</dbReference>
<sequence length="188" mass="19941">MRDASLTLDWADGTYAFRLGWAELEKLQEACDAGPYVVLQRLRTGTWRVGDVAHVVRLGLIGGGMTPVDALKKARAYVEARPPAENLLPAQAILSAGVVGAPEEDDGSDRPAPNDADRVDDLPNGKIRMATVYGLGAAMGFTPQQVGAMSLWQFMAAVKGYAKANNPDDGKSLTAAEEDALWAVVAEG</sequence>
<keyword evidence="3" id="KW-1185">Reference proteome</keyword>
<evidence type="ECO:0000313" key="3">
    <source>
        <dbReference type="Proteomes" id="UP000006633"/>
    </source>
</evidence>
<accession>D6ZZU6</accession>
<protein>
    <recommendedName>
        <fullName evidence="4">Gene transfer agent family protein</fullName>
    </recommendedName>
</protein>
<dbReference type="KEGG" id="sno:Snov_0023"/>
<evidence type="ECO:0000313" key="2">
    <source>
        <dbReference type="EMBL" id="ADH87360.1"/>
    </source>
</evidence>
<name>D6ZZU6_ANCN5</name>
<dbReference type="eggNOG" id="ENOG5032XFF">
    <property type="taxonomic scope" value="Bacteria"/>
</dbReference>
<proteinExistence type="predicted"/>
<organism evidence="2 3">
    <name type="scientific">Ancylobacter novellus (strain ATCC 8093 / DSM 506 / JCM 20403 / CCM 1077 / IAM 12100 / NBRC 12443 / NCIMB 10456)</name>
    <name type="common">Starkeya novella</name>
    <dbReference type="NCBI Taxonomy" id="639283"/>
    <lineage>
        <taxon>Bacteria</taxon>
        <taxon>Pseudomonadati</taxon>
        <taxon>Pseudomonadota</taxon>
        <taxon>Alphaproteobacteria</taxon>
        <taxon>Hyphomicrobiales</taxon>
        <taxon>Xanthobacteraceae</taxon>
        <taxon>Ancylobacter</taxon>
    </lineage>
</organism>
<dbReference type="STRING" id="639283.Snov_0023"/>
<dbReference type="EMBL" id="CP002026">
    <property type="protein sequence ID" value="ADH87360.1"/>
    <property type="molecule type" value="Genomic_DNA"/>
</dbReference>